<proteinExistence type="predicted"/>
<organism evidence="1 2">
    <name type="scientific">Hyalomma asiaticum</name>
    <name type="common">Tick</name>
    <dbReference type="NCBI Taxonomy" id="266040"/>
    <lineage>
        <taxon>Eukaryota</taxon>
        <taxon>Metazoa</taxon>
        <taxon>Ecdysozoa</taxon>
        <taxon>Arthropoda</taxon>
        <taxon>Chelicerata</taxon>
        <taxon>Arachnida</taxon>
        <taxon>Acari</taxon>
        <taxon>Parasitiformes</taxon>
        <taxon>Ixodida</taxon>
        <taxon>Ixodoidea</taxon>
        <taxon>Ixodidae</taxon>
        <taxon>Hyalomminae</taxon>
        <taxon>Hyalomma</taxon>
    </lineage>
</organism>
<dbReference type="EMBL" id="CM023489">
    <property type="protein sequence ID" value="KAH6922720.1"/>
    <property type="molecule type" value="Genomic_DNA"/>
</dbReference>
<evidence type="ECO:0000313" key="1">
    <source>
        <dbReference type="EMBL" id="KAH6922720.1"/>
    </source>
</evidence>
<evidence type="ECO:0000313" key="2">
    <source>
        <dbReference type="Proteomes" id="UP000821845"/>
    </source>
</evidence>
<accession>A0ACB7RJV1</accession>
<name>A0ACB7RJV1_HYAAI</name>
<reference evidence="1" key="1">
    <citation type="submission" date="2020-05" db="EMBL/GenBank/DDBJ databases">
        <title>Large-scale comparative analyses of tick genomes elucidate their genetic diversity and vector capacities.</title>
        <authorList>
            <person name="Jia N."/>
            <person name="Wang J."/>
            <person name="Shi W."/>
            <person name="Du L."/>
            <person name="Sun Y."/>
            <person name="Zhan W."/>
            <person name="Jiang J."/>
            <person name="Wang Q."/>
            <person name="Zhang B."/>
            <person name="Ji P."/>
            <person name="Sakyi L.B."/>
            <person name="Cui X."/>
            <person name="Yuan T."/>
            <person name="Jiang B."/>
            <person name="Yang W."/>
            <person name="Lam T.T.-Y."/>
            <person name="Chang Q."/>
            <person name="Ding S."/>
            <person name="Wang X."/>
            <person name="Zhu J."/>
            <person name="Ruan X."/>
            <person name="Zhao L."/>
            <person name="Wei J."/>
            <person name="Que T."/>
            <person name="Du C."/>
            <person name="Cheng J."/>
            <person name="Dai P."/>
            <person name="Han X."/>
            <person name="Huang E."/>
            <person name="Gao Y."/>
            <person name="Liu J."/>
            <person name="Shao H."/>
            <person name="Ye R."/>
            <person name="Li L."/>
            <person name="Wei W."/>
            <person name="Wang X."/>
            <person name="Wang C."/>
            <person name="Yang T."/>
            <person name="Huo Q."/>
            <person name="Li W."/>
            <person name="Guo W."/>
            <person name="Chen H."/>
            <person name="Zhou L."/>
            <person name="Ni X."/>
            <person name="Tian J."/>
            <person name="Zhou Y."/>
            <person name="Sheng Y."/>
            <person name="Liu T."/>
            <person name="Pan Y."/>
            <person name="Xia L."/>
            <person name="Li J."/>
            <person name="Zhao F."/>
            <person name="Cao W."/>
        </authorList>
    </citation>
    <scope>NUCLEOTIDE SEQUENCE</scope>
    <source>
        <strain evidence="1">Hyas-2018</strain>
    </source>
</reference>
<gene>
    <name evidence="1" type="ORF">HPB50_018336</name>
</gene>
<sequence length="482" mass="53287">MPDNRRTRVHRVSGHGVSGVNWRPTRFAEDVPAAHVCCLCGTIPSSTVLLPCAHLLCEPCRVGSATHGNCLCPLDGEPFEEHDCHVIPMPARKASRLKVQRDLMPTAGTKLGAVNSWATCKLFCGISRKNVTSTSSNVRAVVRMCCTKRLPAHYVSVCVVETASASTEQPAFQDNAPTRDAFSTAVEDLKTALANSYHDQLPALQSLLNELVEHSKNQGEQMLEITRSIADFQRTLKGELAQIIAGMFSLSSLLEGVHSGDRQSDSTRQENLPENAVILEEGLTPESMPWCLEQKLILRKLELLLHATMSSSEDVRQAAQKDRLTPTVFCKPVGPSFCHVMNRTLSSSLRGCEERERVTYLVTVRNASELFNYQGPCRKFAVLTQCHCRDAYFIIYFSSGLRSGRQCLVLSVECGGFLKTSQLVTSDFSVTMLHSEEDKDCPMRKVLSVFPFPGMHFMAQLDALKSGGFLRDDELKFQVAIG</sequence>
<comment type="caution">
    <text evidence="1">The sequence shown here is derived from an EMBL/GenBank/DDBJ whole genome shotgun (WGS) entry which is preliminary data.</text>
</comment>
<dbReference type="Proteomes" id="UP000821845">
    <property type="component" value="Chromosome 9"/>
</dbReference>
<keyword evidence="2" id="KW-1185">Reference proteome</keyword>
<protein>
    <submittedName>
        <fullName evidence="1">Uncharacterized protein</fullName>
    </submittedName>
</protein>